<dbReference type="GO" id="GO:0005886">
    <property type="term" value="C:plasma membrane"/>
    <property type="evidence" value="ECO:0007669"/>
    <property type="project" value="UniProtKB-SubCell"/>
</dbReference>
<evidence type="ECO:0000256" key="1">
    <source>
        <dbReference type="ARBA" id="ARBA00004651"/>
    </source>
</evidence>
<feature type="transmembrane region" description="Helical" evidence="8">
    <location>
        <begin position="435"/>
        <end position="454"/>
    </location>
</feature>
<keyword evidence="3 8" id="KW-0812">Transmembrane</keyword>
<dbReference type="AlphaFoldDB" id="A0A1H5YWK4"/>
<organism evidence="10 11">
    <name type="scientific">Actinacidiphila yanglinensis</name>
    <dbReference type="NCBI Taxonomy" id="310779"/>
    <lineage>
        <taxon>Bacteria</taxon>
        <taxon>Bacillati</taxon>
        <taxon>Actinomycetota</taxon>
        <taxon>Actinomycetes</taxon>
        <taxon>Kitasatosporales</taxon>
        <taxon>Streptomycetaceae</taxon>
        <taxon>Actinacidiphila</taxon>
    </lineage>
</organism>
<keyword evidence="2" id="KW-1003">Cell membrane</keyword>
<feature type="domain" description="ABC3 transporter permease C-terminal" evidence="9">
    <location>
        <begin position="712"/>
        <end position="826"/>
    </location>
</feature>
<keyword evidence="4 8" id="KW-1133">Transmembrane helix</keyword>
<dbReference type="PANTHER" id="PTHR30572:SF4">
    <property type="entry name" value="ABC TRANSPORTER PERMEASE YTRF"/>
    <property type="match status" value="1"/>
</dbReference>
<evidence type="ECO:0000313" key="11">
    <source>
        <dbReference type="Proteomes" id="UP000236754"/>
    </source>
</evidence>
<evidence type="ECO:0000256" key="8">
    <source>
        <dbReference type="SAM" id="Phobius"/>
    </source>
</evidence>
<accession>A0A1H5YWK4</accession>
<evidence type="ECO:0000256" key="3">
    <source>
        <dbReference type="ARBA" id="ARBA00022692"/>
    </source>
</evidence>
<evidence type="ECO:0000256" key="5">
    <source>
        <dbReference type="ARBA" id="ARBA00023136"/>
    </source>
</evidence>
<evidence type="ECO:0000313" key="10">
    <source>
        <dbReference type="EMBL" id="SEG28404.1"/>
    </source>
</evidence>
<feature type="transmembrane region" description="Helical" evidence="8">
    <location>
        <begin position="404"/>
        <end position="423"/>
    </location>
</feature>
<evidence type="ECO:0000256" key="2">
    <source>
        <dbReference type="ARBA" id="ARBA00022475"/>
    </source>
</evidence>
<feature type="transmembrane region" description="Helical" evidence="8">
    <location>
        <begin position="708"/>
        <end position="732"/>
    </location>
</feature>
<dbReference type="InterPro" id="IPR050250">
    <property type="entry name" value="Macrolide_Exporter_MacB"/>
</dbReference>
<dbReference type="Pfam" id="PF02687">
    <property type="entry name" value="FtsX"/>
    <property type="match status" value="2"/>
</dbReference>
<feature type="transmembrane region" description="Helical" evidence="8">
    <location>
        <begin position="798"/>
        <end position="826"/>
    </location>
</feature>
<gene>
    <name evidence="10" type="ORF">SAMN05216223_104185</name>
</gene>
<evidence type="ECO:0000259" key="9">
    <source>
        <dbReference type="Pfam" id="PF02687"/>
    </source>
</evidence>
<name>A0A1H5YWK4_9ACTN</name>
<feature type="transmembrane region" description="Helical" evidence="8">
    <location>
        <begin position="489"/>
        <end position="511"/>
    </location>
</feature>
<dbReference type="Proteomes" id="UP000236754">
    <property type="component" value="Unassembled WGS sequence"/>
</dbReference>
<sequence>MLSVALRTLRTRWTAFAASFVALALGVGLITMMGLVLASSAHAPQHAPERFRAAPVVVHGADTLRVRTPSGVRTAPLSPPRPVPAGLVARLGRIGAVTADRSFAVSPAGGPSGTNGSARAADRTGLTGHPWASAGFAGYRLTAGHPPAAPDQVVVAGAWAHPGQRVALRAAGGTVRDWTVVGTVAALPFERAVFFTGAEAARLSPASPRDVVVDAPAAAVTAAVAADPAATGVRVLTGDDRRLADPDRDGDHEALVTVDALLGTAGGVTCFVSVYVVASTFAFSVAQRRREWGLLRTAGATPRQVRRIVHAEALVVGSSASATGCVLGRYGAPRLAGALVQRHVAPVWFGIGGATWPYWTAFGTGLLVALAGVWAAGRRAGRVPPAEALRDAAVDSNAMAPGRLLAGGALLLGSGYLAVSALVADPGEVLHRKTYTVQPMVLVTAAALLAPLLVRPLARLLAWLPAQLLGATGMLAGENTATAVRRTTAVAAPVLVSVALAGSLLGTTATINAAKAAELRGRTGADFVITAGGAGFTPATVARVAAVPGTDTAAFAATTVHTLEDQVALTGSPAEAASPAALATVTRLPVVAGRLGDLDDHGIVVNQEWARHTVGQYVRVWLGDGTPRTLRIVAVLRQGTGDNGAYVTPANARGAAVDRIDVALRPGADRTTAAASLRNAVAPSGGLVLTDRQWVAAQHPTTSRQTRIGFWLVLGIALLYTAIALAGTMVMATSERTRDLAVLRLAGATVRQVLRLLGAEAVLAVTVGAVMGAMVTGVDLAVVRVALALLSVPGPVTVPWAALGAVTGTCAVVAVTCAVVPGALMLRRRGPAPVRA</sequence>
<feature type="transmembrane region" description="Helical" evidence="8">
    <location>
        <begin position="261"/>
        <end position="286"/>
    </location>
</feature>
<dbReference type="EMBL" id="FNVU01000004">
    <property type="protein sequence ID" value="SEG28404.1"/>
    <property type="molecule type" value="Genomic_DNA"/>
</dbReference>
<protein>
    <submittedName>
        <fullName evidence="10">Putative ABC transport system permease protein</fullName>
    </submittedName>
</protein>
<dbReference type="InterPro" id="IPR003838">
    <property type="entry name" value="ABC3_permease_C"/>
</dbReference>
<dbReference type="PANTHER" id="PTHR30572">
    <property type="entry name" value="MEMBRANE COMPONENT OF TRANSPORTER-RELATED"/>
    <property type="match status" value="1"/>
</dbReference>
<evidence type="ECO:0000256" key="4">
    <source>
        <dbReference type="ARBA" id="ARBA00022989"/>
    </source>
</evidence>
<comment type="subcellular location">
    <subcellularLocation>
        <location evidence="1">Cell membrane</location>
        <topology evidence="1">Multi-pass membrane protein</topology>
    </subcellularLocation>
</comment>
<reference evidence="10 11" key="1">
    <citation type="submission" date="2016-10" db="EMBL/GenBank/DDBJ databases">
        <authorList>
            <person name="de Groot N.N."/>
        </authorList>
    </citation>
    <scope>NUCLEOTIDE SEQUENCE [LARGE SCALE GENOMIC DNA]</scope>
    <source>
        <strain evidence="10 11">CGMCC 4.2023</strain>
    </source>
</reference>
<evidence type="ECO:0000256" key="7">
    <source>
        <dbReference type="SAM" id="MobiDB-lite"/>
    </source>
</evidence>
<feature type="transmembrane region" description="Helical" evidence="8">
    <location>
        <begin position="358"/>
        <end position="377"/>
    </location>
</feature>
<feature type="transmembrane region" description="Helical" evidence="8">
    <location>
        <begin position="753"/>
        <end position="778"/>
    </location>
</feature>
<feature type="region of interest" description="Disordered" evidence="7">
    <location>
        <begin position="105"/>
        <end position="125"/>
    </location>
</feature>
<keyword evidence="11" id="KW-1185">Reference proteome</keyword>
<evidence type="ECO:0000256" key="6">
    <source>
        <dbReference type="ARBA" id="ARBA00038076"/>
    </source>
</evidence>
<proteinExistence type="inferred from homology"/>
<dbReference type="GO" id="GO:0022857">
    <property type="term" value="F:transmembrane transporter activity"/>
    <property type="evidence" value="ECO:0007669"/>
    <property type="project" value="TreeGrafter"/>
</dbReference>
<comment type="similarity">
    <text evidence="6">Belongs to the ABC-4 integral membrane protein family.</text>
</comment>
<dbReference type="OrthoDB" id="3223244at2"/>
<dbReference type="RefSeq" id="WP_103885481.1">
    <property type="nucleotide sequence ID" value="NZ_FNVU01000004.1"/>
</dbReference>
<keyword evidence="5 8" id="KW-0472">Membrane</keyword>
<feature type="domain" description="ABC3 transporter permease C-terminal" evidence="9">
    <location>
        <begin position="266"/>
        <end position="385"/>
    </location>
</feature>